<proteinExistence type="predicted"/>
<keyword evidence="1" id="KW-0472">Membrane</keyword>
<sequence>MLLWQQFCVAHIMESTQSRPMLHACPLPDSKCRFLGWFDLPMCDRAKAIIPGLLKSMNNLKLSAFVYYNGQFMNLVPRIIMYGILSYLIVVIMETVMVIR</sequence>
<gene>
    <name evidence="2" type="ORF">LSAT_V11C300150400</name>
</gene>
<name>A0A9R1XQG2_LACSA</name>
<evidence type="ECO:0000313" key="2">
    <source>
        <dbReference type="EMBL" id="KAJ0215777.1"/>
    </source>
</evidence>
<evidence type="ECO:0000256" key="1">
    <source>
        <dbReference type="SAM" id="Phobius"/>
    </source>
</evidence>
<dbReference type="AlphaFoldDB" id="A0A9R1XQG2"/>
<comment type="caution">
    <text evidence="2">The sequence shown here is derived from an EMBL/GenBank/DDBJ whole genome shotgun (WGS) entry which is preliminary data.</text>
</comment>
<feature type="transmembrane region" description="Helical" evidence="1">
    <location>
        <begin position="79"/>
        <end position="99"/>
    </location>
</feature>
<keyword evidence="3" id="KW-1185">Reference proteome</keyword>
<keyword evidence="1" id="KW-1133">Transmembrane helix</keyword>
<protein>
    <submittedName>
        <fullName evidence="2">Uncharacterized protein</fullName>
    </submittedName>
</protein>
<reference evidence="2 3" key="1">
    <citation type="journal article" date="2017" name="Nat. Commun.">
        <title>Genome assembly with in vitro proximity ligation data and whole-genome triplication in lettuce.</title>
        <authorList>
            <person name="Reyes-Chin-Wo S."/>
            <person name="Wang Z."/>
            <person name="Yang X."/>
            <person name="Kozik A."/>
            <person name="Arikit S."/>
            <person name="Song C."/>
            <person name="Xia L."/>
            <person name="Froenicke L."/>
            <person name="Lavelle D.O."/>
            <person name="Truco M.J."/>
            <person name="Xia R."/>
            <person name="Zhu S."/>
            <person name="Xu C."/>
            <person name="Xu H."/>
            <person name="Xu X."/>
            <person name="Cox K."/>
            <person name="Korf I."/>
            <person name="Meyers B.C."/>
            <person name="Michelmore R.W."/>
        </authorList>
    </citation>
    <scope>NUCLEOTIDE SEQUENCE [LARGE SCALE GENOMIC DNA]</scope>
    <source>
        <strain evidence="3">cv. Salinas</strain>
        <tissue evidence="2">Seedlings</tissue>
    </source>
</reference>
<keyword evidence="1" id="KW-0812">Transmembrane</keyword>
<dbReference type="Proteomes" id="UP000235145">
    <property type="component" value="Unassembled WGS sequence"/>
</dbReference>
<organism evidence="2 3">
    <name type="scientific">Lactuca sativa</name>
    <name type="common">Garden lettuce</name>
    <dbReference type="NCBI Taxonomy" id="4236"/>
    <lineage>
        <taxon>Eukaryota</taxon>
        <taxon>Viridiplantae</taxon>
        <taxon>Streptophyta</taxon>
        <taxon>Embryophyta</taxon>
        <taxon>Tracheophyta</taxon>
        <taxon>Spermatophyta</taxon>
        <taxon>Magnoliopsida</taxon>
        <taxon>eudicotyledons</taxon>
        <taxon>Gunneridae</taxon>
        <taxon>Pentapetalae</taxon>
        <taxon>asterids</taxon>
        <taxon>campanulids</taxon>
        <taxon>Asterales</taxon>
        <taxon>Asteraceae</taxon>
        <taxon>Cichorioideae</taxon>
        <taxon>Cichorieae</taxon>
        <taxon>Lactucinae</taxon>
        <taxon>Lactuca</taxon>
    </lineage>
</organism>
<evidence type="ECO:0000313" key="3">
    <source>
        <dbReference type="Proteomes" id="UP000235145"/>
    </source>
</evidence>
<dbReference type="EMBL" id="NBSK02000003">
    <property type="protein sequence ID" value="KAJ0215777.1"/>
    <property type="molecule type" value="Genomic_DNA"/>
</dbReference>
<accession>A0A9R1XQG2</accession>